<dbReference type="SUPFAM" id="SSF109854">
    <property type="entry name" value="DinB/YfiT-like putative metalloenzymes"/>
    <property type="match status" value="1"/>
</dbReference>
<dbReference type="RefSeq" id="WP_009519742.1">
    <property type="nucleotide sequence ID" value="NZ_CCAE010000030.1"/>
</dbReference>
<dbReference type="NCBIfam" id="TIGR03440">
    <property type="entry name" value="egtB_TIGR03440"/>
    <property type="match status" value="1"/>
</dbReference>
<dbReference type="Pfam" id="PF12867">
    <property type="entry name" value="DinB_2"/>
    <property type="match status" value="1"/>
</dbReference>
<dbReference type="PANTHER" id="PTHR23150:SF36">
    <property type="entry name" value="HERCYNINE OXYGENASE"/>
    <property type="match status" value="1"/>
</dbReference>
<dbReference type="InterPro" id="IPR017806">
    <property type="entry name" value="EgtB"/>
</dbReference>
<dbReference type="InterPro" id="IPR051043">
    <property type="entry name" value="Sulfatase_Mod_Factor_Kinase"/>
</dbReference>
<sequence length="398" mass="44566">MRRDAIADTAARFAEVRARSVALCAPLAPEDHVVQPVVDVSPPKWHLAHTTWFFEAMLLTHAAPGYTAFHPAYGYLFNSYYEGEGERWPRAQRGQLSRPTVAEVLAYRAHVDAAVNAWLATEPPAHWLERLELGLQHEQQHQELLLTDIKYILGHNPLRPAYSTDDTAAVTVTAEHAPQATALQWIDHPGGVASIGHAGDGFAFDNEGARHDVLLAPFAIADRLVSNAEYIAFIEAGGYRQASHWHADGWDWLRQNAVAAPLYWFRGEDGAWWHQTLAGPQPLPPHAPVTHISWFEASAYADWAGARLPTEFEWEAAAARGMAWGQRWEWTASAYAPYPGFHRAEGSVGEYNGKFMVSQQVLRGASFATPPGHQRLTYRNFFQPPLRWQYTGIRLVKP</sequence>
<keyword evidence="7" id="KW-1185">Reference proteome</keyword>
<evidence type="ECO:0008006" key="8">
    <source>
        <dbReference type="Google" id="ProtNLM"/>
    </source>
</evidence>
<dbReference type="AlphaFoldDB" id="A0A1L1PW26"/>
<dbReference type="InterPro" id="IPR042095">
    <property type="entry name" value="SUMF_sf"/>
</dbReference>
<reference evidence="7" key="1">
    <citation type="submission" date="2014-11" db="EMBL/GenBank/DDBJ databases">
        <title>Draft genome sequence of Hydrogenophaga intermedia S1.</title>
        <authorList>
            <person name="Gan H.M."/>
            <person name="Chew T.H."/>
            <person name="Stolz A."/>
        </authorList>
    </citation>
    <scope>NUCLEOTIDE SEQUENCE [LARGE SCALE GENOMIC DNA]</scope>
    <source>
        <strain evidence="7">S1</strain>
    </source>
</reference>
<evidence type="ECO:0000313" key="6">
    <source>
        <dbReference type="EMBL" id="CDN88831.1"/>
    </source>
</evidence>
<dbReference type="SUPFAM" id="SSF56436">
    <property type="entry name" value="C-type lectin-like"/>
    <property type="match status" value="1"/>
</dbReference>
<evidence type="ECO:0000256" key="1">
    <source>
        <dbReference type="ARBA" id="ARBA00023002"/>
    </source>
</evidence>
<dbReference type="InterPro" id="IPR024775">
    <property type="entry name" value="DinB-like"/>
</dbReference>
<dbReference type="Proteomes" id="UP000028878">
    <property type="component" value="Unassembled WGS sequence"/>
</dbReference>
<protein>
    <recommendedName>
        <fullName evidence="8">Ergothioneine biosynthesis protein EgtB</fullName>
    </recommendedName>
</protein>
<dbReference type="Gene3D" id="3.90.1580.10">
    <property type="entry name" value="paralog of FGE (formylglycine-generating enzyme)"/>
    <property type="match status" value="2"/>
</dbReference>
<dbReference type="EMBL" id="CCAE010000030">
    <property type="protein sequence ID" value="CDN88831.1"/>
    <property type="molecule type" value="Genomic_DNA"/>
</dbReference>
<gene>
    <name evidence="6" type="ORF">BN948_03267</name>
</gene>
<evidence type="ECO:0000313" key="7">
    <source>
        <dbReference type="Proteomes" id="UP000028878"/>
    </source>
</evidence>
<comment type="pathway">
    <text evidence="3">Amino-acid biosynthesis; ergothioneine biosynthesis.</text>
</comment>
<evidence type="ECO:0000256" key="2">
    <source>
        <dbReference type="ARBA" id="ARBA00023004"/>
    </source>
</evidence>
<dbReference type="InterPro" id="IPR005532">
    <property type="entry name" value="SUMF_dom"/>
</dbReference>
<evidence type="ECO:0000256" key="3">
    <source>
        <dbReference type="ARBA" id="ARBA00037882"/>
    </source>
</evidence>
<keyword evidence="1" id="KW-0560">Oxidoreductase</keyword>
<feature type="domain" description="DinB-like" evidence="5">
    <location>
        <begin position="13"/>
        <end position="134"/>
    </location>
</feature>
<name>A0A1L1PW26_HYDIT</name>
<feature type="domain" description="Sulfatase-modifying factor enzyme-like" evidence="4">
    <location>
        <begin position="184"/>
        <end position="321"/>
    </location>
</feature>
<dbReference type="InterPro" id="IPR016187">
    <property type="entry name" value="CTDL_fold"/>
</dbReference>
<dbReference type="PANTHER" id="PTHR23150">
    <property type="entry name" value="SULFATASE MODIFYING FACTOR 1, 2"/>
    <property type="match status" value="1"/>
</dbReference>
<evidence type="ECO:0000259" key="4">
    <source>
        <dbReference type="Pfam" id="PF03781"/>
    </source>
</evidence>
<proteinExistence type="predicted"/>
<evidence type="ECO:0000259" key="5">
    <source>
        <dbReference type="Pfam" id="PF12867"/>
    </source>
</evidence>
<dbReference type="Pfam" id="PF03781">
    <property type="entry name" value="FGE-sulfatase"/>
    <property type="match status" value="1"/>
</dbReference>
<organism evidence="6 7">
    <name type="scientific">Hydrogenophaga intermedia</name>
    <dbReference type="NCBI Taxonomy" id="65786"/>
    <lineage>
        <taxon>Bacteria</taxon>
        <taxon>Pseudomonadati</taxon>
        <taxon>Pseudomonadota</taxon>
        <taxon>Betaproteobacteria</taxon>
        <taxon>Burkholderiales</taxon>
        <taxon>Comamonadaceae</taxon>
        <taxon>Hydrogenophaga</taxon>
    </lineage>
</organism>
<dbReference type="GO" id="GO:0052699">
    <property type="term" value="P:ergothioneine biosynthetic process"/>
    <property type="evidence" value="ECO:0007669"/>
    <property type="project" value="InterPro"/>
</dbReference>
<keyword evidence="2" id="KW-0408">Iron</keyword>
<accession>A0A1L1PW26</accession>
<dbReference type="InterPro" id="IPR034660">
    <property type="entry name" value="DinB/YfiT-like"/>
</dbReference>